<proteinExistence type="predicted"/>
<evidence type="ECO:0000313" key="2">
    <source>
        <dbReference type="EMBL" id="MDO7877338.1"/>
    </source>
</evidence>
<name>A0ABT9BGE1_9BACT</name>
<evidence type="ECO:0000313" key="3">
    <source>
        <dbReference type="Proteomes" id="UP001176429"/>
    </source>
</evidence>
<keyword evidence="3" id="KW-1185">Reference proteome</keyword>
<accession>A0ABT9BGE1</accession>
<evidence type="ECO:0000256" key="1">
    <source>
        <dbReference type="SAM" id="SignalP"/>
    </source>
</evidence>
<sequence length="148" mass="16451">MKRLLLSLAFITAALAARAQVSPLIRLVSAGITVGTSAALQSKAGLRDQYVPQANYQGMTFPQKRTARGKLNSGPGKPEILQVEALLQRCYTTLTADPHAEVVPAELYETIQKTQQLINELRPEWDTDPYTEELAFYHEQDRARKPGK</sequence>
<keyword evidence="1" id="KW-0732">Signal</keyword>
<protein>
    <submittedName>
        <fullName evidence="2">Uncharacterized protein</fullName>
    </submittedName>
</protein>
<dbReference type="EMBL" id="JAUQSY010000019">
    <property type="protein sequence ID" value="MDO7877338.1"/>
    <property type="molecule type" value="Genomic_DNA"/>
</dbReference>
<dbReference type="RefSeq" id="WP_305008766.1">
    <property type="nucleotide sequence ID" value="NZ_JAUQSY010000019.1"/>
</dbReference>
<organism evidence="2 3">
    <name type="scientific">Hymenobacter aranciens</name>
    <dbReference type="NCBI Taxonomy" id="3063996"/>
    <lineage>
        <taxon>Bacteria</taxon>
        <taxon>Pseudomonadati</taxon>
        <taxon>Bacteroidota</taxon>
        <taxon>Cytophagia</taxon>
        <taxon>Cytophagales</taxon>
        <taxon>Hymenobacteraceae</taxon>
        <taxon>Hymenobacter</taxon>
    </lineage>
</organism>
<reference evidence="2" key="1">
    <citation type="submission" date="2023-07" db="EMBL/GenBank/DDBJ databases">
        <authorList>
            <person name="Kim M.K."/>
        </authorList>
    </citation>
    <scope>NUCLEOTIDE SEQUENCE</scope>
    <source>
        <strain evidence="2">ASUV-10-1</strain>
    </source>
</reference>
<feature type="signal peptide" evidence="1">
    <location>
        <begin position="1"/>
        <end position="19"/>
    </location>
</feature>
<gene>
    <name evidence="2" type="ORF">Q5H93_21515</name>
</gene>
<feature type="chain" id="PRO_5046784591" evidence="1">
    <location>
        <begin position="20"/>
        <end position="148"/>
    </location>
</feature>
<dbReference type="Proteomes" id="UP001176429">
    <property type="component" value="Unassembled WGS sequence"/>
</dbReference>
<comment type="caution">
    <text evidence="2">The sequence shown here is derived from an EMBL/GenBank/DDBJ whole genome shotgun (WGS) entry which is preliminary data.</text>
</comment>